<comment type="caution">
    <text evidence="2">The sequence shown here is derived from an EMBL/GenBank/DDBJ whole genome shotgun (WGS) entry which is preliminary data.</text>
</comment>
<proteinExistence type="predicted"/>
<organism evidence="2 3">
    <name type="scientific">Dovyalis caffra</name>
    <dbReference type="NCBI Taxonomy" id="77055"/>
    <lineage>
        <taxon>Eukaryota</taxon>
        <taxon>Viridiplantae</taxon>
        <taxon>Streptophyta</taxon>
        <taxon>Embryophyta</taxon>
        <taxon>Tracheophyta</taxon>
        <taxon>Spermatophyta</taxon>
        <taxon>Magnoliopsida</taxon>
        <taxon>eudicotyledons</taxon>
        <taxon>Gunneridae</taxon>
        <taxon>Pentapetalae</taxon>
        <taxon>rosids</taxon>
        <taxon>fabids</taxon>
        <taxon>Malpighiales</taxon>
        <taxon>Salicaceae</taxon>
        <taxon>Flacourtieae</taxon>
        <taxon>Dovyalis</taxon>
    </lineage>
</organism>
<reference evidence="2 3" key="1">
    <citation type="submission" date="2024-01" db="EMBL/GenBank/DDBJ databases">
        <authorList>
            <person name="Waweru B."/>
        </authorList>
    </citation>
    <scope>NUCLEOTIDE SEQUENCE [LARGE SCALE GENOMIC DNA]</scope>
</reference>
<dbReference type="Proteomes" id="UP001314170">
    <property type="component" value="Unassembled WGS sequence"/>
</dbReference>
<evidence type="ECO:0000313" key="2">
    <source>
        <dbReference type="EMBL" id="CAK7331260.1"/>
    </source>
</evidence>
<feature type="domain" description="CBM20" evidence="1">
    <location>
        <begin position="16"/>
        <end position="51"/>
    </location>
</feature>
<dbReference type="Gene3D" id="2.60.40.10">
    <property type="entry name" value="Immunoglobulins"/>
    <property type="match status" value="1"/>
</dbReference>
<accession>A0AAV1RA25</accession>
<gene>
    <name evidence="2" type="ORF">DCAF_LOCUS8377</name>
</gene>
<evidence type="ECO:0000259" key="1">
    <source>
        <dbReference type="Pfam" id="PF00686"/>
    </source>
</evidence>
<dbReference type="InterPro" id="IPR002044">
    <property type="entry name" value="CBM20"/>
</dbReference>
<name>A0AAV1RA25_9ROSI</name>
<dbReference type="AlphaFoldDB" id="A0AAV1RA25"/>
<dbReference type="InterPro" id="IPR013783">
    <property type="entry name" value="Ig-like_fold"/>
</dbReference>
<keyword evidence="3" id="KW-1185">Reference proteome</keyword>
<dbReference type="Pfam" id="PF00686">
    <property type="entry name" value="CBM_20"/>
    <property type="match status" value="1"/>
</dbReference>
<dbReference type="EMBL" id="CAWUPB010000913">
    <property type="protein sequence ID" value="CAK7331260.1"/>
    <property type="molecule type" value="Genomic_DNA"/>
</dbReference>
<dbReference type="InterPro" id="IPR013784">
    <property type="entry name" value="Carb-bd-like_fold"/>
</dbReference>
<dbReference type="SUPFAM" id="SSF49452">
    <property type="entry name" value="Starch-binding domain-like"/>
    <property type="match status" value="1"/>
</dbReference>
<dbReference type="GO" id="GO:2001070">
    <property type="term" value="F:starch binding"/>
    <property type="evidence" value="ECO:0007669"/>
    <property type="project" value="InterPro"/>
</dbReference>
<evidence type="ECO:0000313" key="3">
    <source>
        <dbReference type="Proteomes" id="UP001314170"/>
    </source>
</evidence>
<protein>
    <recommendedName>
        <fullName evidence="1">CBM20 domain-containing protein</fullName>
    </recommendedName>
</protein>
<sequence>MRYMIQTPEFWQDVRVDLTMQYKFILKRSTGEIIWQPGPDRIFKTWESNGSVVVAEDWENAGAQKILEEQVINTPDLETVVAGNVSDQGEEVMAGVNKDLMLSGHIAYAEDKSNGKHEVVNGIAYAVEGHIINPNIKLESEESVGNRKEVPADNNNFTTLTSKSPVTMDDEETLLTYEQGTVLAPAESVQQIAQGSWLVDFEQLSALS</sequence>